<dbReference type="Proteomes" id="UP000009309">
    <property type="component" value="Unassembled WGS sequence"/>
</dbReference>
<evidence type="ECO:0000256" key="6">
    <source>
        <dbReference type="ARBA" id="ARBA00023136"/>
    </source>
</evidence>
<dbReference type="STRING" id="1185876.BN8_03069"/>
<evidence type="ECO:0000256" key="2">
    <source>
        <dbReference type="ARBA" id="ARBA00006448"/>
    </source>
</evidence>
<keyword evidence="10" id="KW-1185">Reference proteome</keyword>
<dbReference type="GO" id="GO:0005886">
    <property type="term" value="C:plasma membrane"/>
    <property type="evidence" value="ECO:0007669"/>
    <property type="project" value="UniProtKB-SubCell"/>
</dbReference>
<dbReference type="Gene3D" id="3.30.240.20">
    <property type="entry name" value="bsu07140 like domains"/>
    <property type="match status" value="1"/>
</dbReference>
<proteinExistence type="inferred from homology"/>
<feature type="transmembrane region" description="Helical" evidence="7">
    <location>
        <begin position="20"/>
        <end position="42"/>
    </location>
</feature>
<keyword evidence="5 7" id="KW-1133">Transmembrane helix</keyword>
<organism evidence="9 10">
    <name type="scientific">Fibrisoma limi BUZ 3</name>
    <dbReference type="NCBI Taxonomy" id="1185876"/>
    <lineage>
        <taxon>Bacteria</taxon>
        <taxon>Pseudomonadati</taxon>
        <taxon>Bacteroidota</taxon>
        <taxon>Cytophagia</taxon>
        <taxon>Cytophagales</taxon>
        <taxon>Spirosomataceae</taxon>
        <taxon>Fibrisoma</taxon>
    </lineage>
</organism>
<reference evidence="9 10" key="1">
    <citation type="journal article" date="2012" name="J. Bacteriol.">
        <title>Genome Sequence of the Filamentous Bacterium Fibrisoma limi BUZ 3T.</title>
        <authorList>
            <person name="Filippini M."/>
            <person name="Qi W."/>
            <person name="Jaenicke S."/>
            <person name="Goesmann A."/>
            <person name="Smits T.H."/>
            <person name="Bagheri H.C."/>
        </authorList>
    </citation>
    <scope>NUCLEOTIDE SEQUENCE [LARGE SCALE GENOMIC DNA]</scope>
    <source>
        <strain evidence="10">BUZ 3T</strain>
    </source>
</reference>
<dbReference type="RefSeq" id="WP_009282514.1">
    <property type="nucleotide sequence ID" value="NZ_CAIT01000006.1"/>
</dbReference>
<evidence type="ECO:0000313" key="10">
    <source>
        <dbReference type="Proteomes" id="UP000009309"/>
    </source>
</evidence>
<dbReference type="AlphaFoldDB" id="I2GJ59"/>
<evidence type="ECO:0000256" key="7">
    <source>
        <dbReference type="SAM" id="Phobius"/>
    </source>
</evidence>
<dbReference type="PANTHER" id="PTHR34582:SF6">
    <property type="entry name" value="UPF0702 TRANSMEMBRANE PROTEIN YCAP"/>
    <property type="match status" value="1"/>
</dbReference>
<dbReference type="OrthoDB" id="9778331at2"/>
<comment type="similarity">
    <text evidence="2">Belongs to the UPF0702 family.</text>
</comment>
<evidence type="ECO:0000259" key="8">
    <source>
        <dbReference type="Pfam" id="PF04239"/>
    </source>
</evidence>
<protein>
    <recommendedName>
        <fullName evidence="8">YetF C-terminal domain-containing protein</fullName>
    </recommendedName>
</protein>
<dbReference type="PANTHER" id="PTHR34582">
    <property type="entry name" value="UPF0702 TRANSMEMBRANE PROTEIN YCAP"/>
    <property type="match status" value="1"/>
</dbReference>
<evidence type="ECO:0000313" key="9">
    <source>
        <dbReference type="EMBL" id="CCH53934.1"/>
    </source>
</evidence>
<evidence type="ECO:0000256" key="5">
    <source>
        <dbReference type="ARBA" id="ARBA00022989"/>
    </source>
</evidence>
<evidence type="ECO:0000256" key="4">
    <source>
        <dbReference type="ARBA" id="ARBA00022692"/>
    </source>
</evidence>
<evidence type="ECO:0000256" key="3">
    <source>
        <dbReference type="ARBA" id="ARBA00022475"/>
    </source>
</evidence>
<sequence length="170" mass="19205">MKTLLLADIDWEKMFVPSNSILEIIIRGTITYWAIFLAIRFFRRGTGQLSISDLLLVILIADAAQNSMAGEYHSITEGIALVGTLLFWDFAIDWLGYRSVFFAKLAQPDTVVLVKDGIMQRKNMKTQLISEDELMQFLRLNGVESLEDVKQCNLEGGGNISVIKQKRDDS</sequence>
<dbReference type="Pfam" id="PF04239">
    <property type="entry name" value="DUF421"/>
    <property type="match status" value="1"/>
</dbReference>
<dbReference type="InterPro" id="IPR007353">
    <property type="entry name" value="DUF421"/>
</dbReference>
<feature type="domain" description="YetF C-terminal" evidence="8">
    <location>
        <begin position="99"/>
        <end position="167"/>
    </location>
</feature>
<name>I2GJ59_9BACT</name>
<dbReference type="InterPro" id="IPR023090">
    <property type="entry name" value="UPF0702_alpha/beta_dom_sf"/>
</dbReference>
<evidence type="ECO:0000256" key="1">
    <source>
        <dbReference type="ARBA" id="ARBA00004651"/>
    </source>
</evidence>
<dbReference type="eggNOG" id="COG2323">
    <property type="taxonomic scope" value="Bacteria"/>
</dbReference>
<keyword evidence="6 7" id="KW-0472">Membrane</keyword>
<comment type="caution">
    <text evidence="9">The sequence shown here is derived from an EMBL/GenBank/DDBJ whole genome shotgun (WGS) entry which is preliminary data.</text>
</comment>
<keyword evidence="4 7" id="KW-0812">Transmembrane</keyword>
<keyword evidence="3" id="KW-1003">Cell membrane</keyword>
<accession>I2GJ59</accession>
<dbReference type="EMBL" id="CAIT01000006">
    <property type="protein sequence ID" value="CCH53934.1"/>
    <property type="molecule type" value="Genomic_DNA"/>
</dbReference>
<comment type="subcellular location">
    <subcellularLocation>
        <location evidence="1">Cell membrane</location>
        <topology evidence="1">Multi-pass membrane protein</topology>
    </subcellularLocation>
</comment>
<gene>
    <name evidence="9" type="ORF">BN8_03069</name>
</gene>